<dbReference type="GO" id="GO:0005886">
    <property type="term" value="C:plasma membrane"/>
    <property type="evidence" value="ECO:0007669"/>
    <property type="project" value="TreeGrafter"/>
</dbReference>
<protein>
    <submittedName>
        <fullName evidence="2">Uncharacterized protein</fullName>
    </submittedName>
</protein>
<keyword evidence="3" id="KW-1185">Reference proteome</keyword>
<dbReference type="PANTHER" id="PTHR31962:SF1">
    <property type="entry name" value="SPHINGOLIPID LONG CHAIN BASE-RESPONSIVE PROTEIN PIL1"/>
    <property type="match status" value="1"/>
</dbReference>
<dbReference type="Gene3D" id="1.20.1270.60">
    <property type="entry name" value="Arfaptin homology (AH) domain/BAR domain"/>
    <property type="match status" value="1"/>
</dbReference>
<accession>A0AAD4QNG3</accession>
<evidence type="ECO:0000313" key="3">
    <source>
        <dbReference type="Proteomes" id="UP001203297"/>
    </source>
</evidence>
<dbReference type="GO" id="GO:0070941">
    <property type="term" value="P:eisosome assembly"/>
    <property type="evidence" value="ECO:0007669"/>
    <property type="project" value="TreeGrafter"/>
</dbReference>
<dbReference type="Proteomes" id="UP001203297">
    <property type="component" value="Unassembled WGS sequence"/>
</dbReference>
<proteinExistence type="predicted"/>
<gene>
    <name evidence="2" type="ORF">B0F90DRAFT_1629505</name>
</gene>
<evidence type="ECO:0000313" key="2">
    <source>
        <dbReference type="EMBL" id="KAI0300629.1"/>
    </source>
</evidence>
<evidence type="ECO:0000256" key="1">
    <source>
        <dbReference type="SAM" id="Coils"/>
    </source>
</evidence>
<dbReference type="AlphaFoldDB" id="A0AAD4QNG3"/>
<name>A0AAD4QNG3_9AGAM</name>
<organism evidence="2 3">
    <name type="scientific">Multifurca ochricompacta</name>
    <dbReference type="NCBI Taxonomy" id="376703"/>
    <lineage>
        <taxon>Eukaryota</taxon>
        <taxon>Fungi</taxon>
        <taxon>Dikarya</taxon>
        <taxon>Basidiomycota</taxon>
        <taxon>Agaricomycotina</taxon>
        <taxon>Agaricomycetes</taxon>
        <taxon>Russulales</taxon>
        <taxon>Russulaceae</taxon>
        <taxon>Multifurca</taxon>
    </lineage>
</organism>
<dbReference type="GO" id="GO:0036286">
    <property type="term" value="C:eisosome filament"/>
    <property type="evidence" value="ECO:0007669"/>
    <property type="project" value="TreeGrafter"/>
</dbReference>
<dbReference type="GO" id="GO:0008289">
    <property type="term" value="F:lipid binding"/>
    <property type="evidence" value="ECO:0007669"/>
    <property type="project" value="TreeGrafter"/>
</dbReference>
<dbReference type="PANTHER" id="PTHR31962">
    <property type="entry name" value="SPHINGOLIPID LONG CHAIN BASE-RESPONSIVE PROTEIN PIL1"/>
    <property type="match status" value="1"/>
</dbReference>
<dbReference type="EMBL" id="WTXG01000017">
    <property type="protein sequence ID" value="KAI0300629.1"/>
    <property type="molecule type" value="Genomic_DNA"/>
</dbReference>
<keyword evidence="1" id="KW-0175">Coiled coil</keyword>
<reference evidence="2" key="1">
    <citation type="journal article" date="2022" name="New Phytol.">
        <title>Evolutionary transition to the ectomycorrhizal habit in the genomes of a hyperdiverse lineage of mushroom-forming fungi.</title>
        <authorList>
            <person name="Looney B."/>
            <person name="Miyauchi S."/>
            <person name="Morin E."/>
            <person name="Drula E."/>
            <person name="Courty P.E."/>
            <person name="Kohler A."/>
            <person name="Kuo A."/>
            <person name="LaButti K."/>
            <person name="Pangilinan J."/>
            <person name="Lipzen A."/>
            <person name="Riley R."/>
            <person name="Andreopoulos W."/>
            <person name="He G."/>
            <person name="Johnson J."/>
            <person name="Nolan M."/>
            <person name="Tritt A."/>
            <person name="Barry K.W."/>
            <person name="Grigoriev I.V."/>
            <person name="Nagy L.G."/>
            <person name="Hibbett D."/>
            <person name="Henrissat B."/>
            <person name="Matheny P.B."/>
            <person name="Labbe J."/>
            <person name="Martin F.M."/>
        </authorList>
    </citation>
    <scope>NUCLEOTIDE SEQUENCE</scope>
    <source>
        <strain evidence="2">BPL690</strain>
    </source>
</reference>
<sequence length="221" mass="23960">MVHRPSDSRLLNSLLSNEKDYYKQLLVLLDTYSQQSLSTFAAYASASPTPVARAVIAVAGSFAGADDALRRYAASVEAWQAELRALKDLEEDVGNVLRDREILVTRLIKLSKNQKPTRDSFIGTFGSSIGDLSQTSLNSFSSPGPSPSKLGAAQAELQACEAHLALKEKELDQLRASAVRRGLEARCKAMVECGWNWGEMGKEGLRALEGIENIASRATDG</sequence>
<dbReference type="InterPro" id="IPR027267">
    <property type="entry name" value="AH/BAR_dom_sf"/>
</dbReference>
<feature type="coiled-coil region" evidence="1">
    <location>
        <begin position="150"/>
        <end position="177"/>
    </location>
</feature>
<comment type="caution">
    <text evidence="2">The sequence shown here is derived from an EMBL/GenBank/DDBJ whole genome shotgun (WGS) entry which is preliminary data.</text>
</comment>
<dbReference type="GO" id="GO:0006897">
    <property type="term" value="P:endocytosis"/>
    <property type="evidence" value="ECO:0007669"/>
    <property type="project" value="TreeGrafter"/>
</dbReference>
<dbReference type="InterPro" id="IPR028245">
    <property type="entry name" value="PIL1/LSP1"/>
</dbReference>